<proteinExistence type="predicted"/>
<dbReference type="Proteomes" id="UP000288429">
    <property type="component" value="Unassembled WGS sequence"/>
</dbReference>
<feature type="region of interest" description="Disordered" evidence="1">
    <location>
        <begin position="1"/>
        <end position="28"/>
    </location>
</feature>
<comment type="caution">
    <text evidence="2">The sequence shown here is derived from an EMBL/GenBank/DDBJ whole genome shotgun (WGS) entry which is preliminary data.</text>
</comment>
<name>A0A428RRA8_9HYPO</name>
<dbReference type="EMBL" id="NIZV01000849">
    <property type="protein sequence ID" value="RSL80084.1"/>
    <property type="molecule type" value="Genomic_DNA"/>
</dbReference>
<organism evidence="2 3">
    <name type="scientific">Fusarium ambrosium</name>
    <dbReference type="NCBI Taxonomy" id="131363"/>
    <lineage>
        <taxon>Eukaryota</taxon>
        <taxon>Fungi</taxon>
        <taxon>Dikarya</taxon>
        <taxon>Ascomycota</taxon>
        <taxon>Pezizomycotina</taxon>
        <taxon>Sordariomycetes</taxon>
        <taxon>Hypocreomycetidae</taxon>
        <taxon>Hypocreales</taxon>
        <taxon>Nectriaceae</taxon>
        <taxon>Fusarium</taxon>
        <taxon>Fusarium solani species complex</taxon>
    </lineage>
</organism>
<accession>A0A428RRA8</accession>
<reference evidence="2 3" key="1">
    <citation type="submission" date="2017-06" db="EMBL/GenBank/DDBJ databases">
        <title>Cmopartive genomic analysis of Ambrosia Fusariam Clade fungi.</title>
        <authorList>
            <person name="Stajich J.E."/>
            <person name="Carrillo J."/>
            <person name="Kijimoto T."/>
            <person name="Eskalen A."/>
            <person name="O'Donnell K."/>
            <person name="Kasson M."/>
        </authorList>
    </citation>
    <scope>NUCLEOTIDE SEQUENCE [LARGE SCALE GENOMIC DNA]</scope>
    <source>
        <strain evidence="2 3">NRRL 20438</strain>
    </source>
</reference>
<evidence type="ECO:0000313" key="2">
    <source>
        <dbReference type="EMBL" id="RSL80084.1"/>
    </source>
</evidence>
<feature type="non-terminal residue" evidence="2">
    <location>
        <position position="1"/>
    </location>
</feature>
<protein>
    <submittedName>
        <fullName evidence="2">Uncharacterized protein</fullName>
    </submittedName>
</protein>
<evidence type="ECO:0000256" key="1">
    <source>
        <dbReference type="SAM" id="MobiDB-lite"/>
    </source>
</evidence>
<sequence length="67" mass="7399">PSQRVEKALLESGVAEEIEDDEDDEKGLIPKESNLDISFAEDLREVLAYLSVDYENIDSCTLIPAGT</sequence>
<evidence type="ECO:0000313" key="3">
    <source>
        <dbReference type="Proteomes" id="UP000288429"/>
    </source>
</evidence>
<gene>
    <name evidence="2" type="ORF">CDV31_017151</name>
</gene>
<feature type="compositionally biased region" description="Acidic residues" evidence="1">
    <location>
        <begin position="14"/>
        <end position="25"/>
    </location>
</feature>
<dbReference type="AlphaFoldDB" id="A0A428RRA8"/>
<keyword evidence="3" id="KW-1185">Reference proteome</keyword>